<dbReference type="RefSeq" id="WP_114531289.1">
    <property type="nucleotide sequence ID" value="NZ_QQBH01000020.1"/>
</dbReference>
<dbReference type="EMBL" id="QQBH01000020">
    <property type="protein sequence ID" value="RDD86058.1"/>
    <property type="molecule type" value="Genomic_DNA"/>
</dbReference>
<dbReference type="OrthoDB" id="4485313at2"/>
<evidence type="ECO:0000313" key="2">
    <source>
        <dbReference type="Proteomes" id="UP000253742"/>
    </source>
</evidence>
<protein>
    <submittedName>
        <fullName evidence="1">Uncharacterized protein</fullName>
    </submittedName>
</protein>
<reference evidence="1 2" key="1">
    <citation type="submission" date="2018-07" db="EMBL/GenBank/DDBJ databases">
        <title>Genome guided investigation of antibiotics producing actinomycetales strain isolated from a Macau mangrove ecosystem.</title>
        <authorList>
            <person name="Hu D."/>
        </authorList>
    </citation>
    <scope>NUCLEOTIDE SEQUENCE [LARGE SCALE GENOMIC DNA]</scope>
    <source>
        <strain evidence="1 2">2297</strain>
    </source>
</reference>
<dbReference type="AlphaFoldDB" id="A0A369V1Y5"/>
<comment type="caution">
    <text evidence="1">The sequence shown here is derived from an EMBL/GenBank/DDBJ whole genome shotgun (WGS) entry which is preliminary data.</text>
</comment>
<organism evidence="1 2">
    <name type="scientific">Streptomyces parvulus</name>
    <dbReference type="NCBI Taxonomy" id="146923"/>
    <lineage>
        <taxon>Bacteria</taxon>
        <taxon>Bacillati</taxon>
        <taxon>Actinomycetota</taxon>
        <taxon>Actinomycetes</taxon>
        <taxon>Kitasatosporales</taxon>
        <taxon>Streptomycetaceae</taxon>
        <taxon>Streptomyces</taxon>
    </lineage>
</organism>
<dbReference type="Proteomes" id="UP000253742">
    <property type="component" value="Unassembled WGS sequence"/>
</dbReference>
<gene>
    <name evidence="1" type="ORF">DVZ84_26310</name>
</gene>
<evidence type="ECO:0000313" key="1">
    <source>
        <dbReference type="EMBL" id="RDD86058.1"/>
    </source>
</evidence>
<proteinExistence type="predicted"/>
<name>A0A369V1Y5_9ACTN</name>
<sequence length="359" mass="38178">MRTLYCGELPVVRGRFHVDSRRDPYGPGPSEACAGQSNGLCGAAVPGCLLLDTGVPSGRIALTVEVHRAPPPLDDGWEEVVEASFRPLSASTAVLHCDRGALCEVDLPAADHRVRYCGRGMDRATAADPRAAASAGPVGHYLLQFWPAPPAGDLVVRQTSRSARDRHRYARALPAPRPGARTERERAELRSWGGRLPSRRVRDVGADARGLVPLDRDLLDAVDAAGPRTQRSLARWAARHALAEAGLADLDWIAAGLAALDRGEPLPAPFHDPCLVWERFFADDRIAAASPDASAGCRGNPLRRTLAVPALRAAADPDPLRAALGAVFAAAVAHGPDCQELFAAVRRRFPGLGHAAPRG</sequence>
<accession>A0A369V1Y5</accession>